<evidence type="ECO:0000313" key="8">
    <source>
        <dbReference type="Proteomes" id="UP000318571"/>
    </source>
</evidence>
<reference evidence="7 8" key="1">
    <citation type="journal article" date="2018" name="Nat. Ecol. Evol.">
        <title>Genomic signatures of mitonuclear coevolution across populations of Tigriopus californicus.</title>
        <authorList>
            <person name="Barreto F.S."/>
            <person name="Watson E.T."/>
            <person name="Lima T.G."/>
            <person name="Willett C.S."/>
            <person name="Edmands S."/>
            <person name="Li W."/>
            <person name="Burton R.S."/>
        </authorList>
    </citation>
    <scope>NUCLEOTIDE SEQUENCE [LARGE SCALE GENOMIC DNA]</scope>
    <source>
        <strain evidence="7 8">San Diego</strain>
    </source>
</reference>
<dbReference type="EC" id="3.1.1.29" evidence="1"/>
<dbReference type="GO" id="GO:0004045">
    <property type="term" value="F:peptidyl-tRNA hydrolase activity"/>
    <property type="evidence" value="ECO:0007669"/>
    <property type="project" value="UniProtKB-EC"/>
</dbReference>
<dbReference type="PANTHER" id="PTHR12649:SF11">
    <property type="entry name" value="PEPTIDYL-TRNA HYDROLASE 2, MITOCHONDRIAL"/>
    <property type="match status" value="1"/>
</dbReference>
<feature type="region of interest" description="Disordered" evidence="5">
    <location>
        <begin position="39"/>
        <end position="89"/>
    </location>
</feature>
<proteinExistence type="inferred from homology"/>
<gene>
    <name evidence="7" type="ORF">TCAL_11127</name>
</gene>
<comment type="similarity">
    <text evidence="3">Belongs to the PTH2 family.</text>
</comment>
<protein>
    <recommendedName>
        <fullName evidence="1">peptidyl-tRNA hydrolase</fullName>
        <ecNumber evidence="1">3.1.1.29</ecNumber>
    </recommendedName>
</protein>
<dbReference type="Gene3D" id="3.40.1490.10">
    <property type="entry name" value="Bit1"/>
    <property type="match status" value="1"/>
</dbReference>
<feature type="compositionally biased region" description="Acidic residues" evidence="5">
    <location>
        <begin position="46"/>
        <end position="79"/>
    </location>
</feature>
<keyword evidence="6" id="KW-0472">Membrane</keyword>
<dbReference type="STRING" id="6832.A0A553NQW4"/>
<evidence type="ECO:0000256" key="2">
    <source>
        <dbReference type="ARBA" id="ARBA00022801"/>
    </source>
</evidence>
<dbReference type="Pfam" id="PF01981">
    <property type="entry name" value="PTH2"/>
    <property type="match status" value="1"/>
</dbReference>
<dbReference type="PANTHER" id="PTHR12649">
    <property type="entry name" value="PEPTIDYL-TRNA HYDROLASE 2"/>
    <property type="match status" value="1"/>
</dbReference>
<dbReference type="InterPro" id="IPR023476">
    <property type="entry name" value="Pep_tRNA_hydro_II_dom_sf"/>
</dbReference>
<comment type="catalytic activity">
    <reaction evidence="4">
        <text>an N-acyl-L-alpha-aminoacyl-tRNA + H2O = an N-acyl-L-amino acid + a tRNA + H(+)</text>
        <dbReference type="Rhea" id="RHEA:54448"/>
        <dbReference type="Rhea" id="RHEA-COMP:10123"/>
        <dbReference type="Rhea" id="RHEA-COMP:13883"/>
        <dbReference type="ChEBI" id="CHEBI:15377"/>
        <dbReference type="ChEBI" id="CHEBI:15378"/>
        <dbReference type="ChEBI" id="CHEBI:59874"/>
        <dbReference type="ChEBI" id="CHEBI:78442"/>
        <dbReference type="ChEBI" id="CHEBI:138191"/>
        <dbReference type="EC" id="3.1.1.29"/>
    </reaction>
</comment>
<organism evidence="7 8">
    <name type="scientific">Tigriopus californicus</name>
    <name type="common">Marine copepod</name>
    <dbReference type="NCBI Taxonomy" id="6832"/>
    <lineage>
        <taxon>Eukaryota</taxon>
        <taxon>Metazoa</taxon>
        <taxon>Ecdysozoa</taxon>
        <taxon>Arthropoda</taxon>
        <taxon>Crustacea</taxon>
        <taxon>Multicrustacea</taxon>
        <taxon>Hexanauplia</taxon>
        <taxon>Copepoda</taxon>
        <taxon>Harpacticoida</taxon>
        <taxon>Harpacticidae</taxon>
        <taxon>Tigriopus</taxon>
    </lineage>
</organism>
<name>A0A553NQW4_TIGCA</name>
<dbReference type="FunFam" id="3.40.1490.10:FF:000001">
    <property type="entry name" value="Peptidyl-tRNA hydrolase 2"/>
    <property type="match status" value="1"/>
</dbReference>
<dbReference type="NCBIfam" id="NF003314">
    <property type="entry name" value="PRK04322.1"/>
    <property type="match status" value="1"/>
</dbReference>
<comment type="caution">
    <text evidence="7">The sequence shown here is derived from an EMBL/GenBank/DDBJ whole genome shotgun (WGS) entry which is preliminary data.</text>
</comment>
<keyword evidence="2" id="KW-0378">Hydrolase</keyword>
<keyword evidence="8" id="KW-1185">Reference proteome</keyword>
<dbReference type="OrthoDB" id="1733656at2759"/>
<accession>A0A553NQW4</accession>
<evidence type="ECO:0000256" key="5">
    <source>
        <dbReference type="SAM" id="MobiDB-lite"/>
    </source>
</evidence>
<dbReference type="EMBL" id="VCGU01000011">
    <property type="protein sequence ID" value="TRY67825.1"/>
    <property type="molecule type" value="Genomic_DNA"/>
</dbReference>
<dbReference type="NCBIfam" id="TIGR00283">
    <property type="entry name" value="arch_pth2"/>
    <property type="match status" value="1"/>
</dbReference>
<keyword evidence="6" id="KW-1133">Transmembrane helix</keyword>
<dbReference type="CDD" id="cd02430">
    <property type="entry name" value="PTH2"/>
    <property type="match status" value="1"/>
</dbReference>
<dbReference type="GO" id="GO:0005829">
    <property type="term" value="C:cytosol"/>
    <property type="evidence" value="ECO:0007669"/>
    <property type="project" value="TreeGrafter"/>
</dbReference>
<sequence length="205" mass="22427">MINDTTWLSGAPFWVGLGLGVSVSLVLWRVTADRRGHAHPQLQVDHDDDDDEWESQSEDEEAEEHDELGDDEEEEEEVEGGAPLGSARGPMKMTLVVRNDLKMGKGKAAAQCAHAAVAAYKMAKHRWPAILRRWERHGQPKVVLKVDTQLELETVQAAARSLGLVNAIITDAGRTQIDPGSRTVVAVGPGPDSLVDRVTGHLKLY</sequence>
<evidence type="ECO:0000313" key="7">
    <source>
        <dbReference type="EMBL" id="TRY67825.1"/>
    </source>
</evidence>
<evidence type="ECO:0000256" key="4">
    <source>
        <dbReference type="ARBA" id="ARBA00048707"/>
    </source>
</evidence>
<dbReference type="SUPFAM" id="SSF102462">
    <property type="entry name" value="Peptidyl-tRNA hydrolase II"/>
    <property type="match status" value="1"/>
</dbReference>
<dbReference type="AlphaFoldDB" id="A0A553NQW4"/>
<dbReference type="InterPro" id="IPR002833">
    <property type="entry name" value="PTH2"/>
</dbReference>
<feature type="transmembrane region" description="Helical" evidence="6">
    <location>
        <begin position="6"/>
        <end position="28"/>
    </location>
</feature>
<evidence type="ECO:0000256" key="6">
    <source>
        <dbReference type="SAM" id="Phobius"/>
    </source>
</evidence>
<evidence type="ECO:0000256" key="1">
    <source>
        <dbReference type="ARBA" id="ARBA00013260"/>
    </source>
</evidence>
<keyword evidence="6" id="KW-0812">Transmembrane</keyword>
<dbReference type="Proteomes" id="UP000318571">
    <property type="component" value="Chromosome 4"/>
</dbReference>
<evidence type="ECO:0000256" key="3">
    <source>
        <dbReference type="ARBA" id="ARBA00038050"/>
    </source>
</evidence>